<sequence length="102" mass="11735">MPSKVRIRLSSTSVEDLEAVCNEIREIARKTGVKIRGPIPLPVQVMRVVTRRAPSGQGYETFDRFELRIHKRLIDMDADERATRLLLRTRVPPSVRVEIEVI</sequence>
<dbReference type="NCBIfam" id="TIGR01046">
    <property type="entry name" value="uS10_euk_arch"/>
    <property type="match status" value="1"/>
</dbReference>
<dbReference type="HAMAP" id="MF_00508">
    <property type="entry name" value="Ribosomal_uS10"/>
    <property type="match status" value="1"/>
</dbReference>
<keyword evidence="3 5" id="KW-0687">Ribonucleoprotein</keyword>
<feature type="domain" description="Small ribosomal subunit protein uS10" evidence="6">
    <location>
        <begin position="6"/>
        <end position="100"/>
    </location>
</feature>
<gene>
    <name evidence="5" type="primary">rps10</name>
    <name evidence="7" type="ORF">IG193_03910</name>
</gene>
<dbReference type="GO" id="GO:0006412">
    <property type="term" value="P:translation"/>
    <property type="evidence" value="ECO:0007669"/>
    <property type="project" value="UniProtKB-UniRule"/>
</dbReference>
<dbReference type="Gene3D" id="3.30.70.600">
    <property type="entry name" value="Ribosomal protein S10 domain"/>
    <property type="match status" value="1"/>
</dbReference>
<evidence type="ECO:0000256" key="5">
    <source>
        <dbReference type="HAMAP-Rule" id="MF_00508"/>
    </source>
</evidence>
<evidence type="ECO:0000256" key="1">
    <source>
        <dbReference type="ARBA" id="ARBA00007102"/>
    </source>
</evidence>
<dbReference type="EMBL" id="CP062310">
    <property type="protein sequence ID" value="QOJ79611.1"/>
    <property type="molecule type" value="Genomic_DNA"/>
</dbReference>
<evidence type="ECO:0000259" key="6">
    <source>
        <dbReference type="SMART" id="SM01403"/>
    </source>
</evidence>
<accession>A0A7L9FIZ4</accession>
<dbReference type="SUPFAM" id="SSF54999">
    <property type="entry name" value="Ribosomal protein S10"/>
    <property type="match status" value="1"/>
</dbReference>
<dbReference type="GO" id="GO:0000049">
    <property type="term" value="F:tRNA binding"/>
    <property type="evidence" value="ECO:0007669"/>
    <property type="project" value="UniProtKB-UniRule"/>
</dbReference>
<dbReference type="FunFam" id="3.30.70.600:FF:000004">
    <property type="entry name" value="30S ribosomal protein S10"/>
    <property type="match status" value="1"/>
</dbReference>
<protein>
    <recommendedName>
        <fullName evidence="4 5">Small ribosomal subunit protein uS10</fullName>
    </recommendedName>
</protein>
<keyword evidence="2 5" id="KW-0689">Ribosomal protein</keyword>
<evidence type="ECO:0000256" key="4">
    <source>
        <dbReference type="ARBA" id="ARBA00035162"/>
    </source>
</evidence>
<dbReference type="SMART" id="SM01403">
    <property type="entry name" value="Ribosomal_S10"/>
    <property type="match status" value="1"/>
</dbReference>
<reference evidence="7 8" key="1">
    <citation type="submission" date="2020-10" db="EMBL/GenBank/DDBJ databases">
        <title>Thermofilum lucidum 3507LT sp. nov. a novel member of Thermofilaceae family isolated from Chile hot spring, and proposal of description order Thermofilales.</title>
        <authorList>
            <person name="Zayulina K.S."/>
            <person name="Elcheninov A.G."/>
            <person name="Toshchakov S.V."/>
            <person name="Kublanov I.V."/>
        </authorList>
    </citation>
    <scope>NUCLEOTIDE SEQUENCE [LARGE SCALE GENOMIC DNA]</scope>
    <source>
        <strain evidence="7 8">3507LT</strain>
    </source>
</reference>
<evidence type="ECO:0000313" key="7">
    <source>
        <dbReference type="EMBL" id="QOJ79611.1"/>
    </source>
</evidence>
<dbReference type="InParanoid" id="A0A7L9FIZ4"/>
<dbReference type="GO" id="GO:0015935">
    <property type="term" value="C:small ribosomal subunit"/>
    <property type="evidence" value="ECO:0007669"/>
    <property type="project" value="UniProtKB-UniRule"/>
</dbReference>
<dbReference type="PRINTS" id="PR00971">
    <property type="entry name" value="RIBOSOMALS10"/>
</dbReference>
<dbReference type="InterPro" id="IPR001848">
    <property type="entry name" value="Ribosomal_uS10"/>
</dbReference>
<comment type="similarity">
    <text evidence="1 5">Belongs to the universal ribosomal protein uS10 family.</text>
</comment>
<dbReference type="Proteomes" id="UP000594121">
    <property type="component" value="Chromosome"/>
</dbReference>
<name>A0A7L9FIZ4_9CREN</name>
<proteinExistence type="inferred from homology"/>
<organism evidence="7 8">
    <name type="scientific">Infirmifilum lucidum</name>
    <dbReference type="NCBI Taxonomy" id="2776706"/>
    <lineage>
        <taxon>Archaea</taxon>
        <taxon>Thermoproteota</taxon>
        <taxon>Thermoprotei</taxon>
        <taxon>Thermofilales</taxon>
        <taxon>Thermofilaceae</taxon>
        <taxon>Infirmifilum</taxon>
    </lineage>
</organism>
<dbReference type="InterPro" id="IPR027486">
    <property type="entry name" value="Ribosomal_uS10_dom"/>
</dbReference>
<dbReference type="AlphaFoldDB" id="A0A7L9FIZ4"/>
<dbReference type="KEGG" id="thel:IG193_03910"/>
<keyword evidence="8" id="KW-1185">Reference proteome</keyword>
<dbReference type="InterPro" id="IPR036838">
    <property type="entry name" value="Ribosomal_uS10_dom_sf"/>
</dbReference>
<evidence type="ECO:0000256" key="3">
    <source>
        <dbReference type="ARBA" id="ARBA00023274"/>
    </source>
</evidence>
<dbReference type="FunCoup" id="A0A7L9FIZ4">
    <property type="interactions" value="150"/>
</dbReference>
<dbReference type="GeneID" id="59149012"/>
<dbReference type="PANTHER" id="PTHR11700">
    <property type="entry name" value="30S RIBOSOMAL PROTEIN S10 FAMILY MEMBER"/>
    <property type="match status" value="1"/>
</dbReference>
<dbReference type="InterPro" id="IPR005729">
    <property type="entry name" value="Ribosomal_uS10_euk/arc"/>
</dbReference>
<comment type="subunit">
    <text evidence="5">Part of the 30S ribosomal subunit.</text>
</comment>
<evidence type="ECO:0000256" key="2">
    <source>
        <dbReference type="ARBA" id="ARBA00022980"/>
    </source>
</evidence>
<dbReference type="GO" id="GO:0003735">
    <property type="term" value="F:structural constituent of ribosome"/>
    <property type="evidence" value="ECO:0007669"/>
    <property type="project" value="UniProtKB-UniRule"/>
</dbReference>
<dbReference type="RefSeq" id="WP_192819583.1">
    <property type="nucleotide sequence ID" value="NZ_CP062310.1"/>
</dbReference>
<comment type="function">
    <text evidence="5">Involved in the binding of tRNA to the ribosomes.</text>
</comment>
<dbReference type="Pfam" id="PF00338">
    <property type="entry name" value="Ribosomal_S10"/>
    <property type="match status" value="1"/>
</dbReference>
<evidence type="ECO:0000313" key="8">
    <source>
        <dbReference type="Proteomes" id="UP000594121"/>
    </source>
</evidence>